<dbReference type="Proteomes" id="UP000809440">
    <property type="component" value="Unassembled WGS sequence"/>
</dbReference>
<dbReference type="GeneID" id="62642952"/>
<keyword evidence="5" id="KW-1185">Reference proteome</keyword>
<dbReference type="AlphaFoldDB" id="A0A9Q2NQ17"/>
<gene>
    <name evidence="2" type="ORF">JQX41_04020</name>
    <name evidence="3" type="ORF">JQX48_04020</name>
</gene>
<comment type="caution">
    <text evidence="2">The sequence shown here is derived from an EMBL/GenBank/DDBJ whole genome shotgun (WGS) entry which is preliminary data.</text>
</comment>
<feature type="compositionally biased region" description="Basic and acidic residues" evidence="1">
    <location>
        <begin position="223"/>
        <end position="236"/>
    </location>
</feature>
<evidence type="ECO:0000313" key="4">
    <source>
        <dbReference type="Proteomes" id="UP000755667"/>
    </source>
</evidence>
<evidence type="ECO:0000313" key="3">
    <source>
        <dbReference type="EMBL" id="MBM2416123.1"/>
    </source>
</evidence>
<feature type="region of interest" description="Disordered" evidence="1">
    <location>
        <begin position="96"/>
        <end position="252"/>
    </location>
</feature>
<feature type="compositionally biased region" description="Acidic residues" evidence="1">
    <location>
        <begin position="121"/>
        <end position="132"/>
    </location>
</feature>
<dbReference type="EMBL" id="JAFBXE010000002">
    <property type="protein sequence ID" value="MBM2411456.1"/>
    <property type="molecule type" value="Genomic_DNA"/>
</dbReference>
<protein>
    <submittedName>
        <fullName evidence="2">Uncharacterized protein</fullName>
    </submittedName>
</protein>
<feature type="compositionally biased region" description="Basic and acidic residues" evidence="1">
    <location>
        <begin position="146"/>
        <end position="155"/>
    </location>
</feature>
<reference evidence="2 5" key="1">
    <citation type="submission" date="2021-01" db="EMBL/GenBank/DDBJ databases">
        <title>Diatom-associated Roseobacters Show Island Model of Population Structure.</title>
        <authorList>
            <person name="Qu L."/>
            <person name="Feng X."/>
            <person name="Chen Y."/>
            <person name="Li L."/>
            <person name="Wang X."/>
            <person name="Hu Z."/>
            <person name="Wang H."/>
            <person name="Luo H."/>
        </authorList>
    </citation>
    <scope>NUCLEOTIDE SEQUENCE</scope>
    <source>
        <strain evidence="3 5">CC28-63</strain>
        <strain evidence="2">CC28-69</strain>
    </source>
</reference>
<feature type="compositionally biased region" description="Basic and acidic residues" evidence="1">
    <location>
        <begin position="187"/>
        <end position="209"/>
    </location>
</feature>
<accession>A0A9Q2NQ17</accession>
<dbReference type="Proteomes" id="UP000755667">
    <property type="component" value="Unassembled WGS sequence"/>
</dbReference>
<evidence type="ECO:0000256" key="1">
    <source>
        <dbReference type="SAM" id="MobiDB-lite"/>
    </source>
</evidence>
<evidence type="ECO:0000313" key="5">
    <source>
        <dbReference type="Proteomes" id="UP000809440"/>
    </source>
</evidence>
<feature type="region of interest" description="Disordered" evidence="1">
    <location>
        <begin position="44"/>
        <end position="73"/>
    </location>
</feature>
<evidence type="ECO:0000313" key="2">
    <source>
        <dbReference type="EMBL" id="MBM2411456.1"/>
    </source>
</evidence>
<dbReference type="RefSeq" id="WP_138488090.1">
    <property type="nucleotide sequence ID" value="NZ_JAFBWU010000002.1"/>
</dbReference>
<dbReference type="OrthoDB" id="7875768at2"/>
<sequence>MSNPVTNVEIEDVLSSIRKLVAEEVRATPVARKPEKTSRLILTAAQRVRDDTPEPSPAPEPVLLTQPILPQDDPAEELAIDDIPGDARLADFGAVEGAFPDIDEVEMRDTQDDTSEQPSDVWDDAQSDEDVVAQDTAHDASGSMDPRSELSRLIEEEVSAALALSQDEDDDSSNAEEPQGWQDDSDEKWSIEEDGPSDHDDAVTPHDDAALQADDPEAWEDDAAWHNIEEVARVDGGDSAPASEEGHASPALLTLEDKVAALGRLVARDSQEFEEERDRPDADELSAIAEPMTWPDAPFEEVEEEPASHESNVLHAQDAWPQQNSYDAPDPVAEQVDTAALQTVDMDDHAALEIDEETLRLMVVEIVRQELQGALGERITRNVRKLVRREIHRMLISQELD</sequence>
<organism evidence="2 4">
    <name type="scientific">Marivita cryptomonadis</name>
    <dbReference type="NCBI Taxonomy" id="505252"/>
    <lineage>
        <taxon>Bacteria</taxon>
        <taxon>Pseudomonadati</taxon>
        <taxon>Pseudomonadota</taxon>
        <taxon>Alphaproteobacteria</taxon>
        <taxon>Rhodobacterales</taxon>
        <taxon>Roseobacteraceae</taxon>
        <taxon>Marivita</taxon>
    </lineage>
</organism>
<dbReference type="EMBL" id="JAFBXF010000002">
    <property type="protein sequence ID" value="MBM2416123.1"/>
    <property type="molecule type" value="Genomic_DNA"/>
</dbReference>
<proteinExistence type="predicted"/>
<name>A0A9Q2NQ17_9RHOB</name>